<evidence type="ECO:0000313" key="8">
    <source>
        <dbReference type="EMBL" id="MBB3941386.1"/>
    </source>
</evidence>
<keyword evidence="3" id="KW-0479">Metal-binding</keyword>
<evidence type="ECO:0000256" key="4">
    <source>
        <dbReference type="ARBA" id="ARBA00023239"/>
    </source>
</evidence>
<keyword evidence="5" id="KW-0670">Pyruvate</keyword>
<accession>A0A7W6FZJ7</accession>
<evidence type="ECO:0000256" key="3">
    <source>
        <dbReference type="ARBA" id="ARBA00022723"/>
    </source>
</evidence>
<dbReference type="FunFam" id="3.20.20.60:FF:000004">
    <property type="entry name" value="5-keto-4-deoxy-D-glucarate aldolase"/>
    <property type="match status" value="1"/>
</dbReference>
<gene>
    <name evidence="8" type="ORF">GGR39_003062</name>
</gene>
<dbReference type="Gene3D" id="3.20.20.60">
    <property type="entry name" value="Phosphoenolpyruvate-binding domains"/>
    <property type="match status" value="1"/>
</dbReference>
<reference evidence="8 9" key="1">
    <citation type="submission" date="2020-08" db="EMBL/GenBank/DDBJ databases">
        <title>Genomic Encyclopedia of Type Strains, Phase IV (KMG-IV): sequencing the most valuable type-strain genomes for metagenomic binning, comparative biology and taxonomic classification.</title>
        <authorList>
            <person name="Goeker M."/>
        </authorList>
    </citation>
    <scope>NUCLEOTIDE SEQUENCE [LARGE SCALE GENOMIC DNA]</scope>
    <source>
        <strain evidence="8 9">DSM 27568</strain>
    </source>
</reference>
<dbReference type="Proteomes" id="UP000561459">
    <property type="component" value="Unassembled WGS sequence"/>
</dbReference>
<evidence type="ECO:0000256" key="2">
    <source>
        <dbReference type="ARBA" id="ARBA00005568"/>
    </source>
</evidence>
<proteinExistence type="inferred from homology"/>
<evidence type="ECO:0000256" key="1">
    <source>
        <dbReference type="ARBA" id="ARBA00001968"/>
    </source>
</evidence>
<sequence>MQNKLKQALADGKRQIGLWIALANPYTAEICAGSGFDWLLFDGEHSPIDVPVLVSQLQAVSGAGVEVVARPPIAEPWIIKQYLDIGIRNLLVPLVRDANHAADIVRMTKYPPEGIRGVGAGIARASNWNRNNQYLAEANDGICLIVQVETVEALNDLEAIVRTDGVDGIFLGAADLSSALGYRGQPTHPDVVRRIEEAIALICSCGKAAGALTANIDSGKRYLEIGCTFVGVGNDVGLLAGGADRLAAAYGLNAPSRGPQTGPY</sequence>
<dbReference type="GO" id="GO:0016832">
    <property type="term" value="F:aldehyde-lyase activity"/>
    <property type="evidence" value="ECO:0007669"/>
    <property type="project" value="TreeGrafter"/>
</dbReference>
<dbReference type="GO" id="GO:0046872">
    <property type="term" value="F:metal ion binding"/>
    <property type="evidence" value="ECO:0007669"/>
    <property type="project" value="UniProtKB-KW"/>
</dbReference>
<feature type="domain" description="HpcH/HpaI aldolase/citrate lyase" evidence="7">
    <location>
        <begin position="15"/>
        <end position="239"/>
    </location>
</feature>
<name>A0A7W6FZJ7_9SPHN</name>
<dbReference type="PANTHER" id="PTHR30502">
    <property type="entry name" value="2-KETO-3-DEOXY-L-RHAMNONATE ALDOLASE"/>
    <property type="match status" value="1"/>
</dbReference>
<evidence type="ECO:0000259" key="7">
    <source>
        <dbReference type="Pfam" id="PF03328"/>
    </source>
</evidence>
<dbReference type="GO" id="GO:0005737">
    <property type="term" value="C:cytoplasm"/>
    <property type="evidence" value="ECO:0007669"/>
    <property type="project" value="TreeGrafter"/>
</dbReference>
<dbReference type="InterPro" id="IPR015813">
    <property type="entry name" value="Pyrv/PenolPyrv_kinase-like_dom"/>
</dbReference>
<evidence type="ECO:0000256" key="6">
    <source>
        <dbReference type="ARBA" id="ARBA00045074"/>
    </source>
</evidence>
<dbReference type="Pfam" id="PF03328">
    <property type="entry name" value="HpcH_HpaI"/>
    <property type="match status" value="1"/>
</dbReference>
<comment type="cofactor">
    <cofactor evidence="1">
        <name>a divalent metal cation</name>
        <dbReference type="ChEBI" id="CHEBI:60240"/>
    </cofactor>
</comment>
<keyword evidence="4 8" id="KW-0456">Lyase</keyword>
<dbReference type="SUPFAM" id="SSF51621">
    <property type="entry name" value="Phosphoenolpyruvate/pyruvate domain"/>
    <property type="match status" value="1"/>
</dbReference>
<keyword evidence="9" id="KW-1185">Reference proteome</keyword>
<comment type="catalytic activity">
    <reaction evidence="6">
        <text>D-glyceraldehyde + pyruvate = 2-dehydro-3-deoxy-L-galactonate</text>
        <dbReference type="Rhea" id="RHEA:80055"/>
        <dbReference type="ChEBI" id="CHEBI:15361"/>
        <dbReference type="ChEBI" id="CHEBI:17378"/>
        <dbReference type="ChEBI" id="CHEBI:75545"/>
    </reaction>
</comment>
<dbReference type="AlphaFoldDB" id="A0A7W6FZJ7"/>
<dbReference type="InterPro" id="IPR050251">
    <property type="entry name" value="HpcH-HpaI_aldolase"/>
</dbReference>
<evidence type="ECO:0000313" key="9">
    <source>
        <dbReference type="Proteomes" id="UP000561459"/>
    </source>
</evidence>
<dbReference type="EC" id="4.1.2.52" evidence="8"/>
<evidence type="ECO:0000256" key="5">
    <source>
        <dbReference type="ARBA" id="ARBA00023317"/>
    </source>
</evidence>
<dbReference type="RefSeq" id="WP_183618160.1">
    <property type="nucleotide sequence ID" value="NZ_JACIDY010000008.1"/>
</dbReference>
<dbReference type="InterPro" id="IPR005000">
    <property type="entry name" value="Aldolase/citrate-lyase_domain"/>
</dbReference>
<protein>
    <submittedName>
        <fullName evidence="8">4-hydroxy-2-oxoheptanedioate aldolase</fullName>
        <ecNumber evidence="8">4.1.2.52</ecNumber>
    </submittedName>
</protein>
<comment type="caution">
    <text evidence="8">The sequence shown here is derived from an EMBL/GenBank/DDBJ whole genome shotgun (WGS) entry which is preliminary data.</text>
</comment>
<dbReference type="EMBL" id="JACIDY010000008">
    <property type="protein sequence ID" value="MBB3941386.1"/>
    <property type="molecule type" value="Genomic_DNA"/>
</dbReference>
<dbReference type="InterPro" id="IPR040442">
    <property type="entry name" value="Pyrv_kinase-like_dom_sf"/>
</dbReference>
<comment type="similarity">
    <text evidence="2">Belongs to the HpcH/HpaI aldolase family.</text>
</comment>
<organism evidence="8 9">
    <name type="scientific">Novosphingobium fluoreni</name>
    <dbReference type="NCBI Taxonomy" id="1391222"/>
    <lineage>
        <taxon>Bacteria</taxon>
        <taxon>Pseudomonadati</taxon>
        <taxon>Pseudomonadota</taxon>
        <taxon>Alphaproteobacteria</taxon>
        <taxon>Sphingomonadales</taxon>
        <taxon>Sphingomonadaceae</taxon>
        <taxon>Novosphingobium</taxon>
    </lineage>
</organism>
<dbReference type="PANTHER" id="PTHR30502:SF0">
    <property type="entry name" value="PHOSPHOENOLPYRUVATE CARBOXYLASE FAMILY PROTEIN"/>
    <property type="match status" value="1"/>
</dbReference>